<gene>
    <name evidence="6" type="ORF">LECACI_7A000983</name>
</gene>
<organism evidence="6 7">
    <name type="scientific">Lecanosticta acicola</name>
    <dbReference type="NCBI Taxonomy" id="111012"/>
    <lineage>
        <taxon>Eukaryota</taxon>
        <taxon>Fungi</taxon>
        <taxon>Dikarya</taxon>
        <taxon>Ascomycota</taxon>
        <taxon>Pezizomycotina</taxon>
        <taxon>Dothideomycetes</taxon>
        <taxon>Dothideomycetidae</taxon>
        <taxon>Mycosphaerellales</taxon>
        <taxon>Mycosphaerellaceae</taxon>
        <taxon>Lecanosticta</taxon>
    </lineage>
</organism>
<evidence type="ECO:0000313" key="7">
    <source>
        <dbReference type="Proteomes" id="UP001296104"/>
    </source>
</evidence>
<evidence type="ECO:0000259" key="5">
    <source>
        <dbReference type="PROSITE" id="PS51371"/>
    </source>
</evidence>
<proteinExistence type="inferred from homology"/>
<evidence type="ECO:0000313" key="6">
    <source>
        <dbReference type="EMBL" id="CAK3808559.1"/>
    </source>
</evidence>
<dbReference type="PROSITE" id="PS51371">
    <property type="entry name" value="CBS"/>
    <property type="match status" value="3"/>
</dbReference>
<keyword evidence="7" id="KW-1185">Reference proteome</keyword>
<dbReference type="GO" id="GO:0016208">
    <property type="term" value="F:AMP binding"/>
    <property type="evidence" value="ECO:0007669"/>
    <property type="project" value="TreeGrafter"/>
</dbReference>
<feature type="domain" description="CBS" evidence="5">
    <location>
        <begin position="188"/>
        <end position="244"/>
    </location>
</feature>
<dbReference type="EMBL" id="CAVMBE010000003">
    <property type="protein sequence ID" value="CAK3808559.1"/>
    <property type="molecule type" value="Genomic_DNA"/>
</dbReference>
<feature type="domain" description="CBS" evidence="5">
    <location>
        <begin position="111"/>
        <end position="173"/>
    </location>
</feature>
<dbReference type="GO" id="GO:0031588">
    <property type="term" value="C:nucleotide-activated protein kinase complex"/>
    <property type="evidence" value="ECO:0007669"/>
    <property type="project" value="TreeGrafter"/>
</dbReference>
<dbReference type="InterPro" id="IPR000644">
    <property type="entry name" value="CBS_dom"/>
</dbReference>
<dbReference type="CDD" id="cd04618">
    <property type="entry name" value="CBS_euAMPK_gamma-like_repeat1"/>
    <property type="match status" value="1"/>
</dbReference>
<dbReference type="GO" id="GO:0019887">
    <property type="term" value="F:protein kinase regulator activity"/>
    <property type="evidence" value="ECO:0007669"/>
    <property type="project" value="TreeGrafter"/>
</dbReference>
<dbReference type="InterPro" id="IPR046342">
    <property type="entry name" value="CBS_dom_sf"/>
</dbReference>
<dbReference type="AlphaFoldDB" id="A0AAI9E7H3"/>
<dbReference type="InterPro" id="IPR050511">
    <property type="entry name" value="AMPK_gamma/SDS23_families"/>
</dbReference>
<dbReference type="Gene3D" id="3.10.580.10">
    <property type="entry name" value="CBS-domain"/>
    <property type="match status" value="2"/>
</dbReference>
<dbReference type="PANTHER" id="PTHR13780:SF35">
    <property type="entry name" value="LD22662P"/>
    <property type="match status" value="1"/>
</dbReference>
<accession>A0AAI9E7H3</accession>
<keyword evidence="3 4" id="KW-0129">CBS domain</keyword>
<comment type="similarity">
    <text evidence="1">Belongs to the 5'-AMP-activated protein kinase gamma subunit family.</text>
</comment>
<dbReference type="GO" id="GO:0005737">
    <property type="term" value="C:cytoplasm"/>
    <property type="evidence" value="ECO:0007669"/>
    <property type="project" value="TreeGrafter"/>
</dbReference>
<sequence length="322" mass="36505">MTPLDKEQIEGLRAIRAFLKVRTSYDVLPLSYRLIVFDTSLLVKKSLNILTQCGIVSAPLWDSKTSTFAGLLTTSDYINVVQYYWQNPDALQQVDQFRLNSLREIERAIGVSPIETVSIHPLQPLYDACRRMLASRARRIPLIDLDDETQREMVVSVITQYRILKFISVNVKETQNLRKPLKDLNVGSYKNLATATMDTPVMDCIHMLVKKSISSVPILDRDGTVLNVFEAVDVITLIKGGEYETNLNLTVGKALEKRSDDFPGIYTCTLNDRLDTIFDTVRKSRVHRLVVIDEANQLKGLLSLSDILEYTLNSPLGDEHEQ</sequence>
<dbReference type="PANTHER" id="PTHR13780">
    <property type="entry name" value="AMP-ACTIVATED PROTEIN KINASE, GAMMA REGULATORY SUBUNIT"/>
    <property type="match status" value="1"/>
</dbReference>
<evidence type="ECO:0000256" key="2">
    <source>
        <dbReference type="ARBA" id="ARBA00022737"/>
    </source>
</evidence>
<protein>
    <submittedName>
        <fullName evidence="6">Nuclear SNF4, regulatory CAT3</fullName>
    </submittedName>
</protein>
<dbReference type="GO" id="GO:0005634">
    <property type="term" value="C:nucleus"/>
    <property type="evidence" value="ECO:0007669"/>
    <property type="project" value="TreeGrafter"/>
</dbReference>
<dbReference type="GO" id="GO:0019901">
    <property type="term" value="F:protein kinase binding"/>
    <property type="evidence" value="ECO:0007669"/>
    <property type="project" value="TreeGrafter"/>
</dbReference>
<dbReference type="SMART" id="SM00116">
    <property type="entry name" value="CBS"/>
    <property type="match status" value="4"/>
</dbReference>
<dbReference type="Pfam" id="PF00571">
    <property type="entry name" value="CBS"/>
    <property type="match status" value="3"/>
</dbReference>
<dbReference type="SUPFAM" id="SSF54631">
    <property type="entry name" value="CBS-domain pair"/>
    <property type="match status" value="2"/>
</dbReference>
<reference evidence="6" key="1">
    <citation type="submission" date="2023-11" db="EMBL/GenBank/DDBJ databases">
        <authorList>
            <person name="Alioto T."/>
            <person name="Alioto T."/>
            <person name="Gomez Garrido J."/>
        </authorList>
    </citation>
    <scope>NUCLEOTIDE SEQUENCE</scope>
</reference>
<evidence type="ECO:0000256" key="1">
    <source>
        <dbReference type="ARBA" id="ARBA00006750"/>
    </source>
</evidence>
<evidence type="ECO:0000256" key="4">
    <source>
        <dbReference type="PROSITE-ProRule" id="PRU00703"/>
    </source>
</evidence>
<comment type="caution">
    <text evidence="6">The sequence shown here is derived from an EMBL/GenBank/DDBJ whole genome shotgun (WGS) entry which is preliminary data.</text>
</comment>
<keyword evidence="2" id="KW-0677">Repeat</keyword>
<name>A0AAI9E7H3_9PEZI</name>
<feature type="domain" description="CBS" evidence="5">
    <location>
        <begin position="261"/>
        <end position="319"/>
    </location>
</feature>
<dbReference type="CDD" id="cd04641">
    <property type="entry name" value="CBS_euAMPK_gamma-like_repeat2"/>
    <property type="match status" value="1"/>
</dbReference>
<dbReference type="Proteomes" id="UP001296104">
    <property type="component" value="Unassembled WGS sequence"/>
</dbReference>
<evidence type="ECO:0000256" key="3">
    <source>
        <dbReference type="ARBA" id="ARBA00023122"/>
    </source>
</evidence>